<feature type="domain" description="DTW" evidence="8">
    <location>
        <begin position="21"/>
        <end position="214"/>
    </location>
</feature>
<dbReference type="Proteomes" id="UP000549394">
    <property type="component" value="Unassembled WGS sequence"/>
</dbReference>
<dbReference type="EMBL" id="CAJFCJ010000020">
    <property type="protein sequence ID" value="CAD5124404.1"/>
    <property type="molecule type" value="Genomic_DNA"/>
</dbReference>
<feature type="compositionally biased region" description="Acidic residues" evidence="7">
    <location>
        <begin position="262"/>
        <end position="275"/>
    </location>
</feature>
<evidence type="ECO:0000256" key="1">
    <source>
        <dbReference type="ARBA" id="ARBA00012386"/>
    </source>
</evidence>
<evidence type="ECO:0000256" key="7">
    <source>
        <dbReference type="SAM" id="MobiDB-lite"/>
    </source>
</evidence>
<comment type="similarity">
    <text evidence="5">Belongs to the TDD superfamily. DTWD2 family.</text>
</comment>
<keyword evidence="10" id="KW-1185">Reference proteome</keyword>
<sequence>MDDEMFDSLKHLPEVQEQKPKRKVCDRCKRPTSVCWCSFLPDPRLETKSTVYVWQHPYEQKRPLSTTPMLKEGLGPSKCHIWIGRHLSEGKFPKVREILESPNTILLWPSPDSIDVSELDKDVPYNIILIDGTWFQARSLYKSHEDCFRNIRKVQVSSDKLSKYLIRTQPSDNCFSTLETGALTLSILQNEPKIYEELTRPLDALCQFQIDHGATKHDSKQSQENLYELPYEGYGRRKGSGKPKWLRLLKETASLKLKDQPDADENEDKSDDLTN</sequence>
<comment type="caution">
    <text evidence="9">The sequence shown here is derived from an EMBL/GenBank/DDBJ whole genome shotgun (WGS) entry which is preliminary data.</text>
</comment>
<dbReference type="SMART" id="SM01144">
    <property type="entry name" value="DTW"/>
    <property type="match status" value="1"/>
</dbReference>
<dbReference type="Pfam" id="PF03942">
    <property type="entry name" value="DTW"/>
    <property type="match status" value="1"/>
</dbReference>
<evidence type="ECO:0000256" key="6">
    <source>
        <dbReference type="ARBA" id="ARBA00048718"/>
    </source>
</evidence>
<reference evidence="9 10" key="1">
    <citation type="submission" date="2020-08" db="EMBL/GenBank/DDBJ databases">
        <authorList>
            <person name="Hejnol A."/>
        </authorList>
    </citation>
    <scope>NUCLEOTIDE SEQUENCE [LARGE SCALE GENOMIC DNA]</scope>
</reference>
<evidence type="ECO:0000313" key="9">
    <source>
        <dbReference type="EMBL" id="CAD5124404.1"/>
    </source>
</evidence>
<dbReference type="InterPro" id="IPR005636">
    <property type="entry name" value="DTW"/>
</dbReference>
<dbReference type="InterPro" id="IPR039262">
    <property type="entry name" value="DTWD2/TAPT"/>
</dbReference>
<dbReference type="PANTHER" id="PTHR21392">
    <property type="entry name" value="TRNA-URIDINE AMINOCARBOXYPROPYLTRANSFERASE 2"/>
    <property type="match status" value="1"/>
</dbReference>
<feature type="region of interest" description="Disordered" evidence="7">
    <location>
        <begin position="256"/>
        <end position="275"/>
    </location>
</feature>
<gene>
    <name evidence="9" type="ORF">DGYR_LOCUS11948</name>
</gene>
<keyword evidence="4" id="KW-0819">tRNA processing</keyword>
<keyword evidence="2" id="KW-0808">Transferase</keyword>
<evidence type="ECO:0000259" key="8">
    <source>
        <dbReference type="SMART" id="SM01144"/>
    </source>
</evidence>
<keyword evidence="3" id="KW-0949">S-adenosyl-L-methionine</keyword>
<evidence type="ECO:0000256" key="4">
    <source>
        <dbReference type="ARBA" id="ARBA00022694"/>
    </source>
</evidence>
<evidence type="ECO:0000256" key="3">
    <source>
        <dbReference type="ARBA" id="ARBA00022691"/>
    </source>
</evidence>
<evidence type="ECO:0000256" key="2">
    <source>
        <dbReference type="ARBA" id="ARBA00022679"/>
    </source>
</evidence>
<dbReference type="AlphaFoldDB" id="A0A7I8W7A2"/>
<proteinExistence type="inferred from homology"/>
<organism evidence="9 10">
    <name type="scientific">Dimorphilus gyrociliatus</name>
    <dbReference type="NCBI Taxonomy" id="2664684"/>
    <lineage>
        <taxon>Eukaryota</taxon>
        <taxon>Metazoa</taxon>
        <taxon>Spiralia</taxon>
        <taxon>Lophotrochozoa</taxon>
        <taxon>Annelida</taxon>
        <taxon>Polychaeta</taxon>
        <taxon>Polychaeta incertae sedis</taxon>
        <taxon>Dinophilidae</taxon>
        <taxon>Dimorphilus</taxon>
    </lineage>
</organism>
<dbReference type="GO" id="GO:0016432">
    <property type="term" value="F:tRNA-uridine aminocarboxypropyltransferase activity"/>
    <property type="evidence" value="ECO:0007669"/>
    <property type="project" value="UniProtKB-EC"/>
</dbReference>
<comment type="catalytic activity">
    <reaction evidence="6">
        <text>a uridine in tRNA + S-adenosyl-L-methionine = a 3-[(3S)-3-amino-3-carboxypropyl]uridine in tRNA + S-methyl-5'-thioadenosine + H(+)</text>
        <dbReference type="Rhea" id="RHEA:62432"/>
        <dbReference type="Rhea" id="RHEA-COMP:13339"/>
        <dbReference type="Rhea" id="RHEA-COMP:16092"/>
        <dbReference type="ChEBI" id="CHEBI:15378"/>
        <dbReference type="ChEBI" id="CHEBI:17509"/>
        <dbReference type="ChEBI" id="CHEBI:59789"/>
        <dbReference type="ChEBI" id="CHEBI:65315"/>
        <dbReference type="ChEBI" id="CHEBI:82930"/>
        <dbReference type="EC" id="2.5.1.25"/>
    </reaction>
</comment>
<name>A0A7I8W7A2_9ANNE</name>
<evidence type="ECO:0000256" key="5">
    <source>
        <dbReference type="ARBA" id="ARBA00034489"/>
    </source>
</evidence>
<dbReference type="PANTHER" id="PTHR21392:SF0">
    <property type="entry name" value="TRNA-URIDINE AMINOCARBOXYPROPYLTRANSFERASE 2"/>
    <property type="match status" value="1"/>
</dbReference>
<dbReference type="OrthoDB" id="408541at2759"/>
<evidence type="ECO:0000313" key="10">
    <source>
        <dbReference type="Proteomes" id="UP000549394"/>
    </source>
</evidence>
<accession>A0A7I8W7A2</accession>
<dbReference type="GO" id="GO:0008033">
    <property type="term" value="P:tRNA processing"/>
    <property type="evidence" value="ECO:0007669"/>
    <property type="project" value="UniProtKB-KW"/>
</dbReference>
<protein>
    <recommendedName>
        <fullName evidence="1">tRNA-uridine aminocarboxypropyltransferase</fullName>
        <ecNumber evidence="1">2.5.1.25</ecNumber>
    </recommendedName>
</protein>
<dbReference type="EC" id="2.5.1.25" evidence="1"/>